<dbReference type="EMBL" id="BSEC01000001">
    <property type="protein sequence ID" value="GLI92101.1"/>
    <property type="molecule type" value="Genomic_DNA"/>
</dbReference>
<keyword evidence="11" id="KW-1185">Reference proteome</keyword>
<evidence type="ECO:0000256" key="2">
    <source>
        <dbReference type="ARBA" id="ARBA00008914"/>
    </source>
</evidence>
<dbReference type="PANTHER" id="PTHR30329">
    <property type="entry name" value="STATOR ELEMENT OF FLAGELLAR MOTOR COMPLEX"/>
    <property type="match status" value="1"/>
</dbReference>
<evidence type="ECO:0000313" key="11">
    <source>
        <dbReference type="Proteomes" id="UP001144323"/>
    </source>
</evidence>
<evidence type="ECO:0000256" key="1">
    <source>
        <dbReference type="ARBA" id="ARBA00004162"/>
    </source>
</evidence>
<protein>
    <submittedName>
        <fullName evidence="10">Flagellar motor protein MotB</fullName>
    </submittedName>
</protein>
<evidence type="ECO:0000256" key="5">
    <source>
        <dbReference type="ARBA" id="ARBA00022989"/>
    </source>
</evidence>
<keyword evidence="10" id="KW-0282">Flagellum</keyword>
<dbReference type="Proteomes" id="UP001144323">
    <property type="component" value="Unassembled WGS sequence"/>
</dbReference>
<dbReference type="InterPro" id="IPR006665">
    <property type="entry name" value="OmpA-like"/>
</dbReference>
<dbReference type="RefSeq" id="WP_281801113.1">
    <property type="nucleotide sequence ID" value="NZ_BSEC01000001.1"/>
</dbReference>
<organism evidence="10 11">
    <name type="scientific">Methylocystis echinoides</name>
    <dbReference type="NCBI Taxonomy" id="29468"/>
    <lineage>
        <taxon>Bacteria</taxon>
        <taxon>Pseudomonadati</taxon>
        <taxon>Pseudomonadota</taxon>
        <taxon>Alphaproteobacteria</taxon>
        <taxon>Hyphomicrobiales</taxon>
        <taxon>Methylocystaceae</taxon>
        <taxon>Methylocystis</taxon>
    </lineage>
</organism>
<dbReference type="InterPro" id="IPR036737">
    <property type="entry name" value="OmpA-like_sf"/>
</dbReference>
<keyword evidence="5" id="KW-1133">Transmembrane helix</keyword>
<keyword evidence="4" id="KW-0812">Transmembrane</keyword>
<evidence type="ECO:0000256" key="6">
    <source>
        <dbReference type="ARBA" id="ARBA00023136"/>
    </source>
</evidence>
<keyword evidence="10" id="KW-0966">Cell projection</keyword>
<dbReference type="CDD" id="cd07185">
    <property type="entry name" value="OmpA_C-like"/>
    <property type="match status" value="1"/>
</dbReference>
<dbReference type="GO" id="GO:0005886">
    <property type="term" value="C:plasma membrane"/>
    <property type="evidence" value="ECO:0007669"/>
    <property type="project" value="UniProtKB-SubCell"/>
</dbReference>
<gene>
    <name evidence="10" type="primary">motB</name>
    <name evidence="10" type="ORF">LMG27198_10930</name>
</gene>
<dbReference type="Pfam" id="PF00691">
    <property type="entry name" value="OmpA"/>
    <property type="match status" value="1"/>
</dbReference>
<dbReference type="Pfam" id="PF13677">
    <property type="entry name" value="MotB_plug"/>
    <property type="match status" value="1"/>
</dbReference>
<keyword evidence="6 7" id="KW-0472">Membrane</keyword>
<accession>A0A9W6GSL0</accession>
<keyword evidence="10" id="KW-0969">Cilium</keyword>
<evidence type="ECO:0000256" key="3">
    <source>
        <dbReference type="ARBA" id="ARBA00022475"/>
    </source>
</evidence>
<feature type="region of interest" description="Disordered" evidence="8">
    <location>
        <begin position="73"/>
        <end position="111"/>
    </location>
</feature>
<dbReference type="AlphaFoldDB" id="A0A9W6GSL0"/>
<evidence type="ECO:0000259" key="9">
    <source>
        <dbReference type="PROSITE" id="PS51123"/>
    </source>
</evidence>
<feature type="compositionally biased region" description="Pro residues" evidence="8">
    <location>
        <begin position="152"/>
        <end position="161"/>
    </location>
</feature>
<dbReference type="SUPFAM" id="SSF103088">
    <property type="entry name" value="OmpA-like"/>
    <property type="match status" value="1"/>
</dbReference>
<comment type="similarity">
    <text evidence="2">Belongs to the MotB family.</text>
</comment>
<evidence type="ECO:0000313" key="10">
    <source>
        <dbReference type="EMBL" id="GLI92101.1"/>
    </source>
</evidence>
<evidence type="ECO:0000256" key="4">
    <source>
        <dbReference type="ARBA" id="ARBA00022692"/>
    </source>
</evidence>
<dbReference type="PROSITE" id="PS51123">
    <property type="entry name" value="OMPA_2"/>
    <property type="match status" value="1"/>
</dbReference>
<name>A0A9W6GSL0_9HYPH</name>
<reference evidence="10" key="1">
    <citation type="journal article" date="2023" name="Int. J. Syst. Evol. Microbiol.">
        <title>Methylocystis iwaonis sp. nov., a type II methane-oxidizing bacterium from surface soil of a rice paddy field in Japan, and emended description of the genus Methylocystis (ex Whittenbury et al. 1970) Bowman et al. 1993.</title>
        <authorList>
            <person name="Kaise H."/>
            <person name="Sawadogo J.B."/>
            <person name="Alam M.S."/>
            <person name="Ueno C."/>
            <person name="Dianou D."/>
            <person name="Shinjo R."/>
            <person name="Asakawa S."/>
        </authorList>
    </citation>
    <scope>NUCLEOTIDE SEQUENCE</scope>
    <source>
        <strain evidence="10">LMG27198</strain>
    </source>
</reference>
<evidence type="ECO:0000256" key="7">
    <source>
        <dbReference type="PROSITE-ProRule" id="PRU00473"/>
    </source>
</evidence>
<comment type="subcellular location">
    <subcellularLocation>
        <location evidence="1">Cell membrane</location>
        <topology evidence="1">Single-pass membrane protein</topology>
    </subcellularLocation>
</comment>
<dbReference type="PANTHER" id="PTHR30329:SF21">
    <property type="entry name" value="LIPOPROTEIN YIAD-RELATED"/>
    <property type="match status" value="1"/>
</dbReference>
<sequence>MSHDGPPIIIKKKVEGEEEHHGGVWKLAFADFMTAMMAFFLVMWLINSTSKETKAVIVQYFNPVQLVDATSAHKGLRDPTGGAEGKSAIASTPSDKKNGAGAKTLEGELQKNPLQALQAIAESEPRAMEPPGSPGPRDPFDRSVKSDAAPIETPPPEPMQAPPVEKSTARKGQALNASDKGKAEQAKVASDLQAEVERIAAQEQSAPKVEVKQTEEGLLISLTDNANFAMFDVGSIKPKPQLVRIIGDIGKSLASRQGEIELRGHTDARAYAGKSYDNWRLSSDRATLVNYMLIRGGLPAARVGKVVGFADRRLKNPADPLSPLNRRIEILLRSSER</sequence>
<feature type="region of interest" description="Disordered" evidence="8">
    <location>
        <begin position="124"/>
        <end position="189"/>
    </location>
</feature>
<keyword evidence="3" id="KW-1003">Cell membrane</keyword>
<comment type="caution">
    <text evidence="10">The sequence shown here is derived from an EMBL/GenBank/DDBJ whole genome shotgun (WGS) entry which is preliminary data.</text>
</comment>
<evidence type="ECO:0000256" key="8">
    <source>
        <dbReference type="SAM" id="MobiDB-lite"/>
    </source>
</evidence>
<dbReference type="InterPro" id="IPR050330">
    <property type="entry name" value="Bact_OuterMem_StrucFunc"/>
</dbReference>
<proteinExistence type="inferred from homology"/>
<feature type="domain" description="OmpA-like" evidence="9">
    <location>
        <begin position="216"/>
        <end position="336"/>
    </location>
</feature>
<dbReference type="InterPro" id="IPR025713">
    <property type="entry name" value="MotB-like_N_dom"/>
</dbReference>
<dbReference type="Gene3D" id="3.30.1330.60">
    <property type="entry name" value="OmpA-like domain"/>
    <property type="match status" value="1"/>
</dbReference>